<dbReference type="AlphaFoldDB" id="A0A090M7T2"/>
<name>A0A090M7T2_OSTTA</name>
<dbReference type="GO" id="GO:0007023">
    <property type="term" value="P:post-chaperonin tubulin folding pathway"/>
    <property type="evidence" value="ECO:0007669"/>
    <property type="project" value="InterPro"/>
</dbReference>
<reference evidence="5 6" key="2">
    <citation type="journal article" date="2014" name="BMC Genomics">
        <title>An improved genome of the model marine alga Ostreococcus tauri unfolds by assessing Illumina de novo assemblies.</title>
        <authorList>
            <person name="Blanc-Mathieu R."/>
            <person name="Verhelst B."/>
            <person name="Derelle E."/>
            <person name="Rombauts S."/>
            <person name="Bouget F.Y."/>
            <person name="Carre I."/>
            <person name="Chateau A."/>
            <person name="Eyre-Walker A."/>
            <person name="Grimsley N."/>
            <person name="Moreau H."/>
            <person name="Piegu B."/>
            <person name="Rivals E."/>
            <person name="Schackwitz W."/>
            <person name="Van de Peer Y."/>
            <person name="Piganeau G."/>
        </authorList>
    </citation>
    <scope>NUCLEOTIDE SEQUENCE [LARGE SCALE GENOMIC DNA]</scope>
    <source>
        <strain evidence="6">OTTH 0595 / CCAP 157/2 / RCC745</strain>
    </source>
</reference>
<dbReference type="Pfam" id="PF12612">
    <property type="entry name" value="TFCD_C"/>
    <property type="match status" value="1"/>
</dbReference>
<dbReference type="PROSITE" id="PS50077">
    <property type="entry name" value="HEAT_REPEAT"/>
    <property type="match status" value="1"/>
</dbReference>
<dbReference type="InterPro" id="IPR016024">
    <property type="entry name" value="ARM-type_fold"/>
</dbReference>
<feature type="domain" description="Tubulin-folding cofactor D ARM repeats" evidence="4">
    <location>
        <begin position="311"/>
        <end position="547"/>
    </location>
</feature>
<evidence type="ECO:0000259" key="3">
    <source>
        <dbReference type="Pfam" id="PF12612"/>
    </source>
</evidence>
<comment type="caution">
    <text evidence="5">The sequence shown here is derived from an EMBL/GenBank/DDBJ whole genome shotgun (WGS) entry which is preliminary data.</text>
</comment>
<dbReference type="InterPro" id="IPR021133">
    <property type="entry name" value="HEAT_type_2"/>
</dbReference>
<dbReference type="SUPFAM" id="SSF48371">
    <property type="entry name" value="ARM repeat"/>
    <property type="match status" value="1"/>
</dbReference>
<feature type="domain" description="Tubulin-folding cofactor D C-terminal" evidence="3">
    <location>
        <begin position="904"/>
        <end position="1096"/>
    </location>
</feature>
<dbReference type="GO" id="GO:0005096">
    <property type="term" value="F:GTPase activator activity"/>
    <property type="evidence" value="ECO:0007669"/>
    <property type="project" value="InterPro"/>
</dbReference>
<dbReference type="InterPro" id="IPR033162">
    <property type="entry name" value="TBCD"/>
</dbReference>
<dbReference type="EMBL" id="CAID01000006">
    <property type="protein sequence ID" value="CEF98184.1"/>
    <property type="molecule type" value="Genomic_DNA"/>
</dbReference>
<dbReference type="GO" id="GO:0048487">
    <property type="term" value="F:beta-tubulin binding"/>
    <property type="evidence" value="ECO:0007669"/>
    <property type="project" value="InterPro"/>
</dbReference>
<dbReference type="InterPro" id="IPR011989">
    <property type="entry name" value="ARM-like"/>
</dbReference>
<dbReference type="FunCoup" id="A0A090M7T2">
    <property type="interactions" value="1902"/>
</dbReference>
<protein>
    <submittedName>
        <fullName evidence="5">Armadillo-type fold</fullName>
    </submittedName>
</protein>
<dbReference type="OrthoDB" id="10253476at2759"/>
<dbReference type="PANTHER" id="PTHR12658">
    <property type="entry name" value="BETA-TUBULIN COFACTOR D"/>
    <property type="match status" value="1"/>
</dbReference>
<proteinExistence type="predicted"/>
<dbReference type="KEGG" id="ota:OT_ostta06g00020"/>
<gene>
    <name evidence="5" type="ORF">OT_ostta06g00020</name>
</gene>
<dbReference type="Gene3D" id="1.25.10.10">
    <property type="entry name" value="Leucine-rich Repeat Variant"/>
    <property type="match status" value="2"/>
</dbReference>
<dbReference type="GeneID" id="9835365"/>
<evidence type="ECO:0000313" key="6">
    <source>
        <dbReference type="Proteomes" id="UP000009170"/>
    </source>
</evidence>
<dbReference type="Pfam" id="PF23579">
    <property type="entry name" value="ARM_TBCD"/>
    <property type="match status" value="1"/>
</dbReference>
<dbReference type="RefSeq" id="XP_003079615.2">
    <property type="nucleotide sequence ID" value="XM_003079567.2"/>
</dbReference>
<accession>A0A090M7T2</accession>
<reference evidence="6" key="1">
    <citation type="journal article" date="2006" name="Proc. Natl. Acad. Sci. U.S.A.">
        <title>Genome analysis of the smallest free-living eukaryote Ostreococcus tauri unveils many unique features.</title>
        <authorList>
            <person name="Derelle E."/>
            <person name="Ferraz C."/>
            <person name="Rombauts S."/>
            <person name="Rouze P."/>
            <person name="Worden A.Z."/>
            <person name="Robbens S."/>
            <person name="Partensky F."/>
            <person name="Degroeve S."/>
            <person name="Echeynie S."/>
            <person name="Cooke R."/>
            <person name="Saeys Y."/>
            <person name="Wuyts J."/>
            <person name="Jabbari K."/>
            <person name="Bowler C."/>
            <person name="Panaud O."/>
            <person name="Piegu B."/>
            <person name="Ball S.G."/>
            <person name="Ral J.-P."/>
            <person name="Bouget F.-Y."/>
            <person name="Piganeau G."/>
            <person name="De Baets B."/>
            <person name="Picard A."/>
            <person name="Delseny M."/>
            <person name="Demaille J."/>
            <person name="Van de Peer Y."/>
            <person name="Moreau H."/>
        </authorList>
    </citation>
    <scope>NUCLEOTIDE SEQUENCE [LARGE SCALE GENOMIC DNA]</scope>
    <source>
        <strain evidence="6">OTTH 0595 / CCAP 157/2 / RCC745</strain>
    </source>
</reference>
<evidence type="ECO:0000256" key="2">
    <source>
        <dbReference type="PROSITE-ProRule" id="PRU00103"/>
    </source>
</evidence>
<dbReference type="PROSITE" id="PS51257">
    <property type="entry name" value="PROKAR_LIPOPROTEIN"/>
    <property type="match status" value="1"/>
</dbReference>
<dbReference type="PANTHER" id="PTHR12658:SF0">
    <property type="entry name" value="TUBULIN-SPECIFIC CHAPERONE D"/>
    <property type="match status" value="1"/>
</dbReference>
<feature type="repeat" description="HEAT" evidence="2">
    <location>
        <begin position="380"/>
        <end position="417"/>
    </location>
</feature>
<dbReference type="STRING" id="70448.A0A090M7T2"/>
<dbReference type="Pfam" id="PF25767">
    <property type="entry name" value="ARM_TBCD_2nd"/>
    <property type="match status" value="1"/>
</dbReference>
<keyword evidence="6" id="KW-1185">Reference proteome</keyword>
<dbReference type="InParanoid" id="A0A090M7T2"/>
<evidence type="ECO:0000259" key="4">
    <source>
        <dbReference type="Pfam" id="PF25767"/>
    </source>
</evidence>
<dbReference type="InterPro" id="IPR058033">
    <property type="entry name" value="ARM_TBCD_2nd"/>
</dbReference>
<dbReference type="GO" id="GO:0007021">
    <property type="term" value="P:tubulin complex assembly"/>
    <property type="evidence" value="ECO:0007669"/>
    <property type="project" value="InterPro"/>
</dbReference>
<dbReference type="InterPro" id="IPR022577">
    <property type="entry name" value="TBCD_C"/>
</dbReference>
<keyword evidence="1" id="KW-0143">Chaperone</keyword>
<dbReference type="Proteomes" id="UP000009170">
    <property type="component" value="Unassembled WGS sequence"/>
</dbReference>
<sequence length="1222" mass="134177">MSERAASSGIGASTSCDVNELSRIADTDRAALLEFVNECVDSREDDEDEDEDEDENHRTSNTRTRLMAFMRTLERYRERAVLLDPLLEALISPLTKTVAEEVSSERTHSRRVLRCCEALDAISSLRGWKTCVRFYPNSTKYLEPAVRMLRDARTFDRSRRVSWEVQRVTLAWLSLLALVPFDLLTIDSDMDATSSDVNTIPRVVRVLMYECKLFLGDPGACRDVAAQTLAKLVTRPDMKSVLRDFMSWSSSALRGDVNVESESMFLVPGILRTLAAIYKIGRRDALLEFAESSWQDVENTRETNLAKDSTLIRQLSIKLACRVGLAFLKPRVVSWRYDRGSRRLEDNIRGSSNVNDEERLAIAIHDDDDGEDVHVAIDGIVEICLRGLRDSETFVRWGAAKALGRIASRLPQDFADEIVGAILECFSVIENDSTWHGACLALAELARRGLLLPNRLSEVVPLCVQALTYDVRRGAHSIGAHVRDAAAYVCWALSRAYAPDDFAPFVHGLAPTLLMVACFDREVNCRRAASAAFQEAVGRLGKFPHGIDIVNFADYFSLGSKTRAALDVAPFVCQFVEYRRPLMEHVLDVKLTHWECSTRRLAARAIGILGDLDPEWVAEVGVETVLARTRSLDLPSRHGSIIALGEMLLVTSRMITRLDSDVNVRVLNLISEIGNEVIFTGEGGLLIRSATCRLIECVARAVGSVSMDAYTRDALVAIAEASMESSSEDVQSAASSAICALADARFPVDNAADMRRLVMNHVALLQSDSHVVRRGSARLLGGLPVSVLMGRSVDGVASWRVIIDSLAKTVADSHVETRVCAVMSLAELTCTVLRNSGGVTSGADVAFVGEHVVDALLTCLSDYTTDNRGDVGSWLREAAMKALPLVIGAIQSRVVEVDAHRCRQVISGVLKQAFEKIDRVRCQALVTLTLLARGGEPNRQETRIAYGVTVRALYQAPCGLAILRDVLPETVEGALDASHAASLFDTMRSMLCVEDYAYDVLSGWFLSAGSLGDSLARFSTDALLRAMSEYDGVPTLVVQSIVKTLRENKHNDRVTIPVLRVCDVLMSRGVVDGSNVPVELIDAVRAELYSSRDISKLLAGCACLSHFVRSANEGLHKSSTLGMLALLANKFPRVRSATAEHMYLALLSLHEPSRDDEDATHLLSSNCWDAPTSATKDVRKQLYAAFGLELPPFMLKECTRAAKAKAVDGEGNYAALVHDVGF</sequence>
<evidence type="ECO:0000313" key="5">
    <source>
        <dbReference type="EMBL" id="CEF98184.1"/>
    </source>
</evidence>
<evidence type="ECO:0000256" key="1">
    <source>
        <dbReference type="ARBA" id="ARBA00023186"/>
    </source>
</evidence>
<dbReference type="GO" id="GO:0000226">
    <property type="term" value="P:microtubule cytoskeleton organization"/>
    <property type="evidence" value="ECO:0007669"/>
    <property type="project" value="TreeGrafter"/>
</dbReference>
<organism evidence="5 6">
    <name type="scientific">Ostreococcus tauri</name>
    <name type="common">Marine green alga</name>
    <dbReference type="NCBI Taxonomy" id="70448"/>
    <lineage>
        <taxon>Eukaryota</taxon>
        <taxon>Viridiplantae</taxon>
        <taxon>Chlorophyta</taxon>
        <taxon>Mamiellophyceae</taxon>
        <taxon>Mamiellales</taxon>
        <taxon>Bathycoccaceae</taxon>
        <taxon>Ostreococcus</taxon>
    </lineage>
</organism>